<organism evidence="2">
    <name type="scientific">hydrothermal vent metagenome</name>
    <dbReference type="NCBI Taxonomy" id="652676"/>
    <lineage>
        <taxon>unclassified sequences</taxon>
        <taxon>metagenomes</taxon>
        <taxon>ecological metagenomes</taxon>
    </lineage>
</organism>
<dbReference type="Gene3D" id="3.90.10.10">
    <property type="entry name" value="Cytochrome C3"/>
    <property type="match status" value="1"/>
</dbReference>
<dbReference type="InterPro" id="IPR026352">
    <property type="entry name" value="Nanowire_3heme"/>
</dbReference>
<dbReference type="Pfam" id="PF14522">
    <property type="entry name" value="Cytochrome_C7"/>
    <property type="match status" value="1"/>
</dbReference>
<name>A0A3B1BEX9_9ZZZZ</name>
<dbReference type="InterPro" id="IPR036280">
    <property type="entry name" value="Multihaem_cyt_sf"/>
</dbReference>
<protein>
    <recommendedName>
        <fullName evidence="1">Cytochrome c7-like domain-containing protein</fullName>
    </recommendedName>
</protein>
<dbReference type="EMBL" id="UOFX01000076">
    <property type="protein sequence ID" value="VAX10643.1"/>
    <property type="molecule type" value="Genomic_DNA"/>
</dbReference>
<evidence type="ECO:0000259" key="1">
    <source>
        <dbReference type="Pfam" id="PF14522"/>
    </source>
</evidence>
<dbReference type="InterPro" id="IPR029467">
    <property type="entry name" value="Cyt_c7-like"/>
</dbReference>
<gene>
    <name evidence="2" type="ORF">MNBD_GAMMA26-2390</name>
</gene>
<reference evidence="2" key="1">
    <citation type="submission" date="2018-06" db="EMBL/GenBank/DDBJ databases">
        <authorList>
            <person name="Zhirakovskaya E."/>
        </authorList>
    </citation>
    <scope>NUCLEOTIDE SEQUENCE</scope>
</reference>
<sequence length="122" mass="14189">MIHKFFFSIWLILMLIVGGASSVSAREYADIYMDSTRESMEKADVKAVLFPHWFHRIRFKCKVCHENIFIMKRGHNNVSMRRIMEGEACGVCHNGQIAWEALYCERCHSAEFEVKKTANAAR</sequence>
<evidence type="ECO:0000313" key="2">
    <source>
        <dbReference type="EMBL" id="VAX10643.1"/>
    </source>
</evidence>
<dbReference type="NCBIfam" id="TIGR04257">
    <property type="entry name" value="nanowire_3heme"/>
    <property type="match status" value="1"/>
</dbReference>
<dbReference type="SUPFAM" id="SSF48695">
    <property type="entry name" value="Multiheme cytochromes"/>
    <property type="match status" value="1"/>
</dbReference>
<accession>A0A3B1BEX9</accession>
<dbReference type="AlphaFoldDB" id="A0A3B1BEX9"/>
<feature type="domain" description="Cytochrome c7-like" evidence="1">
    <location>
        <begin position="48"/>
        <end position="109"/>
    </location>
</feature>
<proteinExistence type="predicted"/>